<evidence type="ECO:0000256" key="4">
    <source>
        <dbReference type="SAM" id="MobiDB-lite"/>
    </source>
</evidence>
<reference evidence="6" key="1">
    <citation type="submission" date="2017-02" db="UniProtKB">
        <authorList>
            <consortium name="WormBaseParasite"/>
        </authorList>
    </citation>
    <scope>IDENTIFICATION</scope>
</reference>
<keyword evidence="5" id="KW-1185">Reference proteome</keyword>
<dbReference type="InterPro" id="IPR049629">
    <property type="entry name" value="DPY30_SDC1_DD"/>
</dbReference>
<evidence type="ECO:0000256" key="1">
    <source>
        <dbReference type="ARBA" id="ARBA00004123"/>
    </source>
</evidence>
<feature type="compositionally biased region" description="Polar residues" evidence="4">
    <location>
        <begin position="77"/>
        <end position="89"/>
    </location>
</feature>
<dbReference type="FunFam" id="1.20.890.10:FF:000003">
    <property type="entry name" value="protein dpy-30 homolog"/>
    <property type="match status" value="1"/>
</dbReference>
<evidence type="ECO:0000313" key="6">
    <source>
        <dbReference type="WBParaSite" id="EEL_0000468701-mRNA-1"/>
    </source>
</evidence>
<sequence length="179" mass="19453">MARSSSNGLLAGQNVGTVCVVRRLRMSAMEVTETPTAESEQIKEQAEEMHQQKVEEAKKEETPVQEEAIKAADSAMSHPSATSENTESSADSEKKDAPQTGGESGSGDTATAATTTIPTRQYLDQTVVPILLQALGALAKERPPNPIEYLANYLLKEKDRFSTSFNQQQQQQQSNESSH</sequence>
<comment type="subcellular location">
    <subcellularLocation>
        <location evidence="1">Nucleus</location>
    </subcellularLocation>
</comment>
<dbReference type="WBParaSite" id="EEL_0000468701-mRNA-1">
    <property type="protein sequence ID" value="EEL_0000468701-mRNA-1"/>
    <property type="gene ID" value="EEL_0000468701"/>
</dbReference>
<dbReference type="Gene3D" id="1.20.890.10">
    <property type="entry name" value="cAMP-dependent protein kinase regulatory subunit, dimerization-anchoring domain"/>
    <property type="match status" value="1"/>
</dbReference>
<accession>A0A0R3RSA6</accession>
<dbReference type="InterPro" id="IPR007858">
    <property type="entry name" value="Dpy-30_motif"/>
</dbReference>
<dbReference type="STRING" id="1147741.A0A0R3RSA6"/>
<feature type="region of interest" description="Disordered" evidence="4">
    <location>
        <begin position="28"/>
        <end position="124"/>
    </location>
</feature>
<dbReference type="AlphaFoldDB" id="A0A0R3RSA6"/>
<protein>
    <submittedName>
        <fullName evidence="6">Dosage compensation protein dpy-30</fullName>
    </submittedName>
</protein>
<evidence type="ECO:0000256" key="3">
    <source>
        <dbReference type="ARBA" id="ARBA00023242"/>
    </source>
</evidence>
<organism evidence="5 6">
    <name type="scientific">Elaeophora elaphi</name>
    <dbReference type="NCBI Taxonomy" id="1147741"/>
    <lineage>
        <taxon>Eukaryota</taxon>
        <taxon>Metazoa</taxon>
        <taxon>Ecdysozoa</taxon>
        <taxon>Nematoda</taxon>
        <taxon>Chromadorea</taxon>
        <taxon>Rhabditida</taxon>
        <taxon>Spirurina</taxon>
        <taxon>Spiruromorpha</taxon>
        <taxon>Filarioidea</taxon>
        <taxon>Onchocercidae</taxon>
        <taxon>Elaeophora</taxon>
    </lineage>
</organism>
<keyword evidence="3" id="KW-0539">Nucleus</keyword>
<dbReference type="Proteomes" id="UP000050640">
    <property type="component" value="Unplaced"/>
</dbReference>
<name>A0A0R3RSA6_9BILA</name>
<dbReference type="CDD" id="cd22965">
    <property type="entry name" value="DD_DPY30_SDC1"/>
    <property type="match status" value="1"/>
</dbReference>
<dbReference type="Pfam" id="PF05186">
    <property type="entry name" value="Dpy-30"/>
    <property type="match status" value="1"/>
</dbReference>
<dbReference type="GO" id="GO:0005634">
    <property type="term" value="C:nucleus"/>
    <property type="evidence" value="ECO:0007669"/>
    <property type="project" value="UniProtKB-SubCell"/>
</dbReference>
<proteinExistence type="inferred from homology"/>
<evidence type="ECO:0000313" key="5">
    <source>
        <dbReference type="Proteomes" id="UP000050640"/>
    </source>
</evidence>
<evidence type="ECO:0000256" key="2">
    <source>
        <dbReference type="ARBA" id="ARBA00010849"/>
    </source>
</evidence>
<comment type="similarity">
    <text evidence="2">Belongs to the dpy-30 family.</text>
</comment>
<feature type="compositionally biased region" description="Basic and acidic residues" evidence="4">
    <location>
        <begin position="40"/>
        <end position="70"/>
    </location>
</feature>